<gene>
    <name evidence="2" type="ORF">DES52_101397</name>
</gene>
<dbReference type="RefSeq" id="WP_170130843.1">
    <property type="nucleotide sequence ID" value="NZ_QJSX01000001.1"/>
</dbReference>
<reference evidence="2 3" key="1">
    <citation type="submission" date="2018-06" db="EMBL/GenBank/DDBJ databases">
        <title>Genomic Encyclopedia of Type Strains, Phase IV (KMG-IV): sequencing the most valuable type-strain genomes for metagenomic binning, comparative biology and taxonomic classification.</title>
        <authorList>
            <person name="Goeker M."/>
        </authorList>
    </citation>
    <scope>NUCLEOTIDE SEQUENCE [LARGE SCALE GENOMIC DNA]</scope>
    <source>
        <strain evidence="2 3">DSM 18048</strain>
    </source>
</reference>
<comment type="caution">
    <text evidence="2">The sequence shown here is derived from an EMBL/GenBank/DDBJ whole genome shotgun (WGS) entry which is preliminary data.</text>
</comment>
<keyword evidence="1" id="KW-0472">Membrane</keyword>
<evidence type="ECO:0000256" key="1">
    <source>
        <dbReference type="SAM" id="Phobius"/>
    </source>
</evidence>
<keyword evidence="1" id="KW-1133">Transmembrane helix</keyword>
<evidence type="ECO:0000313" key="2">
    <source>
        <dbReference type="EMBL" id="PYE56592.1"/>
    </source>
</evidence>
<name>A0A318SNV3_9DEIO</name>
<keyword evidence="3" id="KW-1185">Reference proteome</keyword>
<dbReference type="EMBL" id="QJSX01000001">
    <property type="protein sequence ID" value="PYE56592.1"/>
    <property type="molecule type" value="Genomic_DNA"/>
</dbReference>
<dbReference type="Proteomes" id="UP000248326">
    <property type="component" value="Unassembled WGS sequence"/>
</dbReference>
<sequence>MNRLVFLRLLMAVLFVLHVWQLALAWSGMLTGERVGGVAIAALLFLGALWPTGERKRI</sequence>
<proteinExistence type="predicted"/>
<evidence type="ECO:0000313" key="3">
    <source>
        <dbReference type="Proteomes" id="UP000248326"/>
    </source>
</evidence>
<dbReference type="AlphaFoldDB" id="A0A318SNV3"/>
<accession>A0A318SNV3</accession>
<feature type="transmembrane region" description="Helical" evidence="1">
    <location>
        <begin position="35"/>
        <end position="53"/>
    </location>
</feature>
<keyword evidence="1" id="KW-0812">Transmembrane</keyword>
<protein>
    <submittedName>
        <fullName evidence="2">Uncharacterized protein</fullName>
    </submittedName>
</protein>
<organism evidence="2 3">
    <name type="scientific">Deinococcus yavapaiensis KR-236</name>
    <dbReference type="NCBI Taxonomy" id="694435"/>
    <lineage>
        <taxon>Bacteria</taxon>
        <taxon>Thermotogati</taxon>
        <taxon>Deinococcota</taxon>
        <taxon>Deinococci</taxon>
        <taxon>Deinococcales</taxon>
        <taxon>Deinococcaceae</taxon>
        <taxon>Deinococcus</taxon>
    </lineage>
</organism>